<comment type="caution">
    <text evidence="3">The sequence shown here is derived from an EMBL/GenBank/DDBJ whole genome shotgun (WGS) entry which is preliminary data.</text>
</comment>
<dbReference type="EMBL" id="JBFOLJ010000005">
    <property type="protein sequence ID" value="KAL2536813.1"/>
    <property type="molecule type" value="Genomic_DNA"/>
</dbReference>
<reference evidence="4" key="1">
    <citation type="submission" date="2024-07" db="EMBL/GenBank/DDBJ databases">
        <title>Two chromosome-level genome assemblies of Korean endemic species Abeliophyllum distichum and Forsythia ovata (Oleaceae).</title>
        <authorList>
            <person name="Jang H."/>
        </authorList>
    </citation>
    <scope>NUCLEOTIDE SEQUENCE [LARGE SCALE GENOMIC DNA]</scope>
</reference>
<feature type="region of interest" description="Disordered" evidence="1">
    <location>
        <begin position="1"/>
        <end position="54"/>
    </location>
</feature>
<dbReference type="Proteomes" id="UP001604277">
    <property type="component" value="Unassembled WGS sequence"/>
</dbReference>
<dbReference type="AlphaFoldDB" id="A0ABD1VIY1"/>
<sequence>MADRRGQQQRHMIARNNSSSSYSSFKSHKPSNRNTNAKNTHTNKFATVNPDNNDNIDDHQDIPNLVGTCPFMCPVEERARRERLRDLAVFERLHGNPAKTSSTLAVKKFCRTISTNNVQASDVRPVSVLEDTLNYLLNLLKSDCHFEVVHDFIFDRTRSIRQDLTMQNVTSDQAIHMYERMVKFHIISHHRLPKCGSPNIASICHLNMEQLTKALTSLFNLYEANRAPHSIYKDEAEFHSYYVLLHLCSDNQGESLSLWFRRVPFVIMKSKEMCFARRILRYFRLGNYKQFIYTTEAEASYLQYCIIEPYISEVRALALSCVNYGGYKLQPYPLTHLSNLLMMQESDLESLCVDCGLQTSTDGIGKALLSTKLTNTCNPKRGYHKYYELVSERLERLSAELSEL</sequence>
<evidence type="ECO:0000313" key="3">
    <source>
        <dbReference type="EMBL" id="KAL2536813.1"/>
    </source>
</evidence>
<protein>
    <submittedName>
        <fullName evidence="3">SAC3/GANP/Nin1/mts3/eIF-3 p25 family</fullName>
    </submittedName>
</protein>
<evidence type="ECO:0000259" key="2">
    <source>
        <dbReference type="Pfam" id="PF03399"/>
    </source>
</evidence>
<feature type="compositionally biased region" description="Polar residues" evidence="1">
    <location>
        <begin position="32"/>
        <end position="46"/>
    </location>
</feature>
<feature type="domain" description="SAC3/GANP/THP3 conserved" evidence="2">
    <location>
        <begin position="72"/>
        <end position="360"/>
    </location>
</feature>
<evidence type="ECO:0000313" key="4">
    <source>
        <dbReference type="Proteomes" id="UP001604277"/>
    </source>
</evidence>
<organism evidence="3 4">
    <name type="scientific">Forsythia ovata</name>
    <dbReference type="NCBI Taxonomy" id="205694"/>
    <lineage>
        <taxon>Eukaryota</taxon>
        <taxon>Viridiplantae</taxon>
        <taxon>Streptophyta</taxon>
        <taxon>Embryophyta</taxon>
        <taxon>Tracheophyta</taxon>
        <taxon>Spermatophyta</taxon>
        <taxon>Magnoliopsida</taxon>
        <taxon>eudicotyledons</taxon>
        <taxon>Gunneridae</taxon>
        <taxon>Pentapetalae</taxon>
        <taxon>asterids</taxon>
        <taxon>lamiids</taxon>
        <taxon>Lamiales</taxon>
        <taxon>Oleaceae</taxon>
        <taxon>Forsythieae</taxon>
        <taxon>Forsythia</taxon>
    </lineage>
</organism>
<evidence type="ECO:0000256" key="1">
    <source>
        <dbReference type="SAM" id="MobiDB-lite"/>
    </source>
</evidence>
<name>A0ABD1VIY1_9LAMI</name>
<dbReference type="Gene3D" id="1.25.40.990">
    <property type="match status" value="1"/>
</dbReference>
<accession>A0ABD1VIY1</accession>
<dbReference type="Pfam" id="PF03399">
    <property type="entry name" value="SAC3_GANP"/>
    <property type="match status" value="1"/>
</dbReference>
<dbReference type="InterPro" id="IPR045107">
    <property type="entry name" value="SAC3/GANP/THP3"/>
</dbReference>
<keyword evidence="4" id="KW-1185">Reference proteome</keyword>
<dbReference type="InterPro" id="IPR005062">
    <property type="entry name" value="SAC3/GANP/THP3_conserved"/>
</dbReference>
<proteinExistence type="predicted"/>
<dbReference type="PANTHER" id="PTHR12436:SF3">
    <property type="entry name" value="GERMINAL-CENTER ASSOCIATED NUCLEAR PROTEIN"/>
    <property type="match status" value="1"/>
</dbReference>
<dbReference type="PANTHER" id="PTHR12436">
    <property type="entry name" value="80 KDA MCM3-ASSOCIATED PROTEIN"/>
    <property type="match status" value="1"/>
</dbReference>
<gene>
    <name evidence="3" type="ORF">Fot_18204</name>
</gene>